<organism evidence="2 3">
    <name type="scientific">Mesorhizobium abyssinicae</name>
    <dbReference type="NCBI Taxonomy" id="1209958"/>
    <lineage>
        <taxon>Bacteria</taxon>
        <taxon>Pseudomonadati</taxon>
        <taxon>Pseudomonadota</taxon>
        <taxon>Alphaproteobacteria</taxon>
        <taxon>Hyphomicrobiales</taxon>
        <taxon>Phyllobacteriaceae</taxon>
        <taxon>Mesorhizobium</taxon>
    </lineage>
</organism>
<comment type="caution">
    <text evidence="2">The sequence shown here is derived from an EMBL/GenBank/DDBJ whole genome shotgun (WGS) entry which is preliminary data.</text>
</comment>
<reference evidence="2 3" key="1">
    <citation type="submission" date="2023-08" db="EMBL/GenBank/DDBJ databases">
        <title>Implementing the SeqCode for naming new Mesorhizobium species isolated from Vachellia karroo root nodules.</title>
        <authorList>
            <person name="Van Lill M."/>
        </authorList>
    </citation>
    <scope>NUCLEOTIDE SEQUENCE [LARGE SCALE GENOMIC DNA]</scope>
    <source>
        <strain evidence="2 3">VK4B</strain>
    </source>
</reference>
<protein>
    <submittedName>
        <fullName evidence="2">Glycoside hydrolase family 99-like domain-containing protein</fullName>
    </submittedName>
</protein>
<dbReference type="Proteomes" id="UP001276564">
    <property type="component" value="Unassembled WGS sequence"/>
</dbReference>
<name>A0ABU5AVC0_9HYPH</name>
<proteinExistence type="predicted"/>
<accession>A0ABU5AVC0</accession>
<dbReference type="EMBL" id="JAVIIP010000019">
    <property type="protein sequence ID" value="MDX8541261.1"/>
    <property type="molecule type" value="Genomic_DNA"/>
</dbReference>
<evidence type="ECO:0000313" key="2">
    <source>
        <dbReference type="EMBL" id="MDX8541261.1"/>
    </source>
</evidence>
<sequence length="127" mass="14333">MRTAKPYSISIARLAATISALTIRPLSLCLRRKSHLTSRLRGFGKRPRRPDSRPSEGAQSDRSSRVWLSNAVVDTSDRFADFDSRLIFVNAWNEWAEGAYLEPDARYGYAYLQQTRNVLSAPPAADM</sequence>
<dbReference type="Pfam" id="PF14307">
    <property type="entry name" value="Glyco_tran_WbsX"/>
    <property type="match status" value="1"/>
</dbReference>
<dbReference type="PANTHER" id="PTHR41244:SF1">
    <property type="entry name" value="GLYCOSYLTRANSFERASE"/>
    <property type="match status" value="1"/>
</dbReference>
<feature type="region of interest" description="Disordered" evidence="1">
    <location>
        <begin position="39"/>
        <end position="64"/>
    </location>
</feature>
<dbReference type="PANTHER" id="PTHR41244">
    <property type="entry name" value="RHAMNAN SYNTHESIS F"/>
    <property type="match status" value="1"/>
</dbReference>
<evidence type="ECO:0000313" key="3">
    <source>
        <dbReference type="Proteomes" id="UP001276564"/>
    </source>
</evidence>
<dbReference type="InterPro" id="IPR032719">
    <property type="entry name" value="WbsX"/>
</dbReference>
<gene>
    <name evidence="2" type="ORF">RFM23_26930</name>
</gene>
<feature type="compositionally biased region" description="Basic residues" evidence="1">
    <location>
        <begin position="39"/>
        <end position="48"/>
    </location>
</feature>
<keyword evidence="3" id="KW-1185">Reference proteome</keyword>
<dbReference type="Gene3D" id="3.20.20.80">
    <property type="entry name" value="Glycosidases"/>
    <property type="match status" value="1"/>
</dbReference>
<evidence type="ECO:0000256" key="1">
    <source>
        <dbReference type="SAM" id="MobiDB-lite"/>
    </source>
</evidence>
<dbReference type="RefSeq" id="WP_320321807.1">
    <property type="nucleotide sequence ID" value="NZ_JAVIIP010000019.1"/>
</dbReference>